<organism evidence="2 3">
    <name type="scientific">Tahibacter aquaticus</name>
    <dbReference type="NCBI Taxonomy" id="520092"/>
    <lineage>
        <taxon>Bacteria</taxon>
        <taxon>Pseudomonadati</taxon>
        <taxon>Pseudomonadota</taxon>
        <taxon>Gammaproteobacteria</taxon>
        <taxon>Lysobacterales</taxon>
        <taxon>Rhodanobacteraceae</taxon>
        <taxon>Tahibacter</taxon>
    </lineage>
</organism>
<gene>
    <name evidence="2" type="ORF">DFR29_114106</name>
</gene>
<dbReference type="AlphaFoldDB" id="A0A4V3DLK6"/>
<dbReference type="RefSeq" id="WP_133820544.1">
    <property type="nucleotide sequence ID" value="NZ_SNZH01000014.1"/>
</dbReference>
<proteinExistence type="predicted"/>
<evidence type="ECO:0000259" key="1">
    <source>
        <dbReference type="Pfam" id="PF08818"/>
    </source>
</evidence>
<sequence length="139" mass="15360">MCAAKTQPTATTLTQFLDALPEQKRRADCAALAAMMAQVTGEPAVLWGSSIVGFGKYRLGYADGSEGEWPIIAFSPRKNDLTLYLVLDLDNTQALLARLGRHKTSKVCLYLKKLADVDNFVLLQLMQESVAAMEPRRIR</sequence>
<dbReference type="InterPro" id="IPR014922">
    <property type="entry name" value="YdhG-like"/>
</dbReference>
<dbReference type="Proteomes" id="UP000295293">
    <property type="component" value="Unassembled WGS sequence"/>
</dbReference>
<dbReference type="OrthoDB" id="5951444at2"/>
<dbReference type="Pfam" id="PF08818">
    <property type="entry name" value="DUF1801"/>
    <property type="match status" value="1"/>
</dbReference>
<reference evidence="2 3" key="1">
    <citation type="submission" date="2019-03" db="EMBL/GenBank/DDBJ databases">
        <title>Genomic Encyclopedia of Type Strains, Phase IV (KMG-IV): sequencing the most valuable type-strain genomes for metagenomic binning, comparative biology and taxonomic classification.</title>
        <authorList>
            <person name="Goeker M."/>
        </authorList>
    </citation>
    <scope>NUCLEOTIDE SEQUENCE [LARGE SCALE GENOMIC DNA]</scope>
    <source>
        <strain evidence="2 3">DSM 21667</strain>
    </source>
</reference>
<dbReference type="EMBL" id="SNZH01000014">
    <property type="protein sequence ID" value="TDR40054.1"/>
    <property type="molecule type" value="Genomic_DNA"/>
</dbReference>
<comment type="caution">
    <text evidence="2">The sequence shown here is derived from an EMBL/GenBank/DDBJ whole genome shotgun (WGS) entry which is preliminary data.</text>
</comment>
<name>A0A4V3DLK6_9GAMM</name>
<keyword evidence="3" id="KW-1185">Reference proteome</keyword>
<accession>A0A4V3DLK6</accession>
<evidence type="ECO:0000313" key="2">
    <source>
        <dbReference type="EMBL" id="TDR40054.1"/>
    </source>
</evidence>
<feature type="domain" description="YdhG-like" evidence="1">
    <location>
        <begin position="25"/>
        <end position="130"/>
    </location>
</feature>
<protein>
    <submittedName>
        <fullName evidence="2">Uncharacterized protein DUF1801</fullName>
    </submittedName>
</protein>
<evidence type="ECO:0000313" key="3">
    <source>
        <dbReference type="Proteomes" id="UP000295293"/>
    </source>
</evidence>